<evidence type="ECO:0000313" key="4">
    <source>
        <dbReference type="EMBL" id="NUW32738.1"/>
    </source>
</evidence>
<evidence type="ECO:0000256" key="2">
    <source>
        <dbReference type="SAM" id="MobiDB-lite"/>
    </source>
</evidence>
<dbReference type="RefSeq" id="WP_175590163.1">
    <property type="nucleotide sequence ID" value="NZ_JABWGN010000005.1"/>
</dbReference>
<dbReference type="Pfam" id="PF01590">
    <property type="entry name" value="GAF"/>
    <property type="match status" value="1"/>
</dbReference>
<dbReference type="InterPro" id="IPR029016">
    <property type="entry name" value="GAF-like_dom_sf"/>
</dbReference>
<dbReference type="SMART" id="SM00862">
    <property type="entry name" value="Trans_reg_C"/>
    <property type="match status" value="1"/>
</dbReference>
<proteinExistence type="predicted"/>
<name>A0A7Y6I7T6_9ACTN</name>
<protein>
    <submittedName>
        <fullName evidence="4">GAF domain-containing protein</fullName>
    </submittedName>
</protein>
<dbReference type="AlphaFoldDB" id="A0A7Y6I7T6"/>
<keyword evidence="5" id="KW-1185">Reference proteome</keyword>
<dbReference type="InterPro" id="IPR003018">
    <property type="entry name" value="GAF"/>
</dbReference>
<feature type="region of interest" description="Disordered" evidence="2">
    <location>
        <begin position="17"/>
        <end position="73"/>
    </location>
</feature>
<evidence type="ECO:0000256" key="1">
    <source>
        <dbReference type="ARBA" id="ARBA00023125"/>
    </source>
</evidence>
<comment type="caution">
    <text evidence="4">The sequence shown here is derived from an EMBL/GenBank/DDBJ whole genome shotgun (WGS) entry which is preliminary data.</text>
</comment>
<accession>A0A7Y6I7T6</accession>
<dbReference type="GO" id="GO:0006355">
    <property type="term" value="P:regulation of DNA-templated transcription"/>
    <property type="evidence" value="ECO:0007669"/>
    <property type="project" value="InterPro"/>
</dbReference>
<feature type="domain" description="OmpR/PhoB-type" evidence="3">
    <location>
        <begin position="362"/>
        <end position="426"/>
    </location>
</feature>
<dbReference type="InterPro" id="IPR001867">
    <property type="entry name" value="OmpR/PhoB-type_DNA-bd"/>
</dbReference>
<dbReference type="EMBL" id="JABWGN010000005">
    <property type="protein sequence ID" value="NUW32738.1"/>
    <property type="molecule type" value="Genomic_DNA"/>
</dbReference>
<evidence type="ECO:0000313" key="5">
    <source>
        <dbReference type="Proteomes" id="UP000586042"/>
    </source>
</evidence>
<dbReference type="GO" id="GO:0000160">
    <property type="term" value="P:phosphorelay signal transduction system"/>
    <property type="evidence" value="ECO:0007669"/>
    <property type="project" value="InterPro"/>
</dbReference>
<feature type="compositionally biased region" description="Low complexity" evidence="2">
    <location>
        <begin position="31"/>
        <end position="55"/>
    </location>
</feature>
<dbReference type="Gene3D" id="3.30.450.40">
    <property type="match status" value="1"/>
</dbReference>
<keyword evidence="1" id="KW-0238">DNA-binding</keyword>
<dbReference type="Proteomes" id="UP000586042">
    <property type="component" value="Unassembled WGS sequence"/>
</dbReference>
<organism evidence="4 5">
    <name type="scientific">Nonomuraea montanisoli</name>
    <dbReference type="NCBI Taxonomy" id="2741721"/>
    <lineage>
        <taxon>Bacteria</taxon>
        <taxon>Bacillati</taxon>
        <taxon>Actinomycetota</taxon>
        <taxon>Actinomycetes</taxon>
        <taxon>Streptosporangiales</taxon>
        <taxon>Streptosporangiaceae</taxon>
        <taxon>Nonomuraea</taxon>
    </lineage>
</organism>
<sequence>MSYADLDAYSRRLRAAHDDALSGAGGPGGPDPATRGTAPGHAEPAPAARGTAPRPGEADPAARGRSPRPGEGTRWLITTSWHRSVQAGVDPENGPAPLSLDLSHLGDVRDAHPLRPLLPLLTETLARMADESRHIVVVTDRDGRVLWRDGNLGVMRIADRIGLSEGHGWSEERMGTNGIGTALAVLRPVNVYSAEHLLRLLHVWSCSAAPIVDPDSGEVLGCVDVSGTAPSLHPATAALVGAVARLAESQLALRMYERDERLLRRYEELRGRPGILLSATGRVIAGDPGGALGPRVRLPADGDRLLLRDGRTVALEPFCDGYLVRATTTTATAPTTTTATIVPPALRLCFLGEGVPTAAVGERRLPLSLRHAEILALLALHPRGLSAEQLSFHLYGDAGNPVTIRAEIHRLRAQLRGTIGAKPYRLTSPVEADFLELRRLLAANAPAALARTYKGPLLPRSESPEIRRERDELEVQVRACLLLHGSPDDLWTYAQTANGRDDLQILERLAESLPFADHRAAAARARLYTC</sequence>
<gene>
    <name evidence="4" type="ORF">HTZ77_15030</name>
</gene>
<dbReference type="GO" id="GO:0003677">
    <property type="term" value="F:DNA binding"/>
    <property type="evidence" value="ECO:0007669"/>
    <property type="project" value="UniProtKB-KW"/>
</dbReference>
<reference evidence="4 5" key="1">
    <citation type="submission" date="2020-06" db="EMBL/GenBank/DDBJ databases">
        <title>Nonomuraea sp. SMC257, a novel actinomycete isolated from soil.</title>
        <authorList>
            <person name="Chanama M."/>
        </authorList>
    </citation>
    <scope>NUCLEOTIDE SEQUENCE [LARGE SCALE GENOMIC DNA]</scope>
    <source>
        <strain evidence="4 5">SMC257</strain>
    </source>
</reference>
<evidence type="ECO:0000259" key="3">
    <source>
        <dbReference type="SMART" id="SM00862"/>
    </source>
</evidence>